<name>A0ACB0IIL2_TRIPR</name>
<gene>
    <name evidence="1" type="ORF">MILVUS5_LOCUS3523</name>
</gene>
<keyword evidence="2" id="KW-1185">Reference proteome</keyword>
<organism evidence="1 2">
    <name type="scientific">Trifolium pratense</name>
    <name type="common">Red clover</name>
    <dbReference type="NCBI Taxonomy" id="57577"/>
    <lineage>
        <taxon>Eukaryota</taxon>
        <taxon>Viridiplantae</taxon>
        <taxon>Streptophyta</taxon>
        <taxon>Embryophyta</taxon>
        <taxon>Tracheophyta</taxon>
        <taxon>Spermatophyta</taxon>
        <taxon>Magnoliopsida</taxon>
        <taxon>eudicotyledons</taxon>
        <taxon>Gunneridae</taxon>
        <taxon>Pentapetalae</taxon>
        <taxon>rosids</taxon>
        <taxon>fabids</taxon>
        <taxon>Fabales</taxon>
        <taxon>Fabaceae</taxon>
        <taxon>Papilionoideae</taxon>
        <taxon>50 kb inversion clade</taxon>
        <taxon>NPAAA clade</taxon>
        <taxon>Hologalegina</taxon>
        <taxon>IRL clade</taxon>
        <taxon>Trifolieae</taxon>
        <taxon>Trifolium</taxon>
    </lineage>
</organism>
<reference evidence="1" key="1">
    <citation type="submission" date="2023-10" db="EMBL/GenBank/DDBJ databases">
        <authorList>
            <person name="Rodriguez Cubillos JULIANA M."/>
            <person name="De Vega J."/>
        </authorList>
    </citation>
    <scope>NUCLEOTIDE SEQUENCE</scope>
</reference>
<evidence type="ECO:0000313" key="1">
    <source>
        <dbReference type="EMBL" id="CAJ2632166.1"/>
    </source>
</evidence>
<evidence type="ECO:0000313" key="2">
    <source>
        <dbReference type="Proteomes" id="UP001177021"/>
    </source>
</evidence>
<comment type="caution">
    <text evidence="1">The sequence shown here is derived from an EMBL/GenBank/DDBJ whole genome shotgun (WGS) entry which is preliminary data.</text>
</comment>
<protein>
    <submittedName>
        <fullName evidence="1">Uncharacterized protein</fullName>
    </submittedName>
</protein>
<sequence length="330" mass="37689">MESQESSTKIFEKFTWKIENFSRLNVDKMYSDPFILCGYPWRILLFPKGNKTKGAVDHLSIYLEAVKTEYASEGWIRDVKFKLVVFNQLDSNMTIISEETTHKFKANESNYGYLSFMKLSQLRNPKKGFIVKDVCIVGAEVFVCKTFEKPVNQAAELTVSLASGSQNGHVKVDVPIPNPEVQGPTMEVCSDDPPSIERPRKRSRKFTDLAFAVLGRILYFLRTKKVKDMDEQACKELQVLWNELKKFKFDLTWLEPQVQCALGMKSFVEKALQVEKLKENIEAIELETGRLKAKLAAAEVNLNVERDLLKAKGIKERDLDSELGSGSWKP</sequence>
<dbReference type="Proteomes" id="UP001177021">
    <property type="component" value="Unassembled WGS sequence"/>
</dbReference>
<dbReference type="EMBL" id="CASHSV030000001">
    <property type="protein sequence ID" value="CAJ2632166.1"/>
    <property type="molecule type" value="Genomic_DNA"/>
</dbReference>
<proteinExistence type="predicted"/>
<accession>A0ACB0IIL2</accession>